<dbReference type="GO" id="GO:0042276">
    <property type="term" value="P:error-prone translesion synthesis"/>
    <property type="evidence" value="ECO:0007669"/>
    <property type="project" value="TreeGrafter"/>
</dbReference>
<sequence length="567" mass="61326">MDARSYLAIDLKSFYASEECVERGLDPLDANLVVADRSRTSKTICLAVSPSLKALGIGGRPRLFEVEERMREVNEERRLHAPGRRFTGGSSSAAALAADPSLKAEFIVAKPRMAHYLEASARIYGIYLRYADAKDIHVYSVDEVFIDATSYLGYFGCDAHELARRIVAAIAAETGITATAGIGTNLYLAKVAMDIVAKHVPADADGVRIARLDEMAYRRSLWAHRPLTDFWRVGPGVSRTLEHHGLMTMGDVARCSIGSVNDYYNEGLLYRLFGVNAELLIDHAWGWEPCTIADIKRYRPARSTLSCGQVLHEPYDWRRARTIVLEMADDVAYELLGHGDVTDHVTLTVGYDVASLGGAHDGGYMGPVDVDRYGRRVPKSAHGSHRMEAATANAARLREAFAGIFDRVVDPRLLVRRVTVGASKIASDGADGSVADGHAEGAGRYEQPDLFAAADERGPDELSADGRRTGGRHADGERSNGRSVSERGAGERDVGGQSASGARGGDDHGGRGDVRRDADRDARELAVQRALLGVKERFGGNAVITGLNLEDGATGIERNRQIGGHAA</sequence>
<evidence type="ECO:0000256" key="1">
    <source>
        <dbReference type="ARBA" id="ARBA00010945"/>
    </source>
</evidence>
<evidence type="ECO:0000313" key="6">
    <source>
        <dbReference type="Proteomes" id="UP000028995"/>
    </source>
</evidence>
<keyword evidence="6" id="KW-1185">Reference proteome</keyword>
<evidence type="ECO:0000256" key="3">
    <source>
        <dbReference type="SAM" id="MobiDB-lite"/>
    </source>
</evidence>
<dbReference type="GO" id="GO:0009432">
    <property type="term" value="P:SOS response"/>
    <property type="evidence" value="ECO:0007669"/>
    <property type="project" value="TreeGrafter"/>
</dbReference>
<dbReference type="Gene3D" id="3.30.70.270">
    <property type="match status" value="1"/>
</dbReference>
<name>A0A087AI37_9BIFI</name>
<dbReference type="InterPro" id="IPR001126">
    <property type="entry name" value="UmuC"/>
</dbReference>
<proteinExistence type="inferred from homology"/>
<evidence type="ECO:0000256" key="2">
    <source>
        <dbReference type="ARBA" id="ARBA00025589"/>
    </source>
</evidence>
<dbReference type="RefSeq" id="WP_029675398.1">
    <property type="nucleotide sequence ID" value="NZ_JGYU01000001.1"/>
</dbReference>
<gene>
    <name evidence="5" type="ORF">BCHO_0483</name>
</gene>
<dbReference type="SUPFAM" id="SSF56672">
    <property type="entry name" value="DNA/RNA polymerases"/>
    <property type="match status" value="1"/>
</dbReference>
<dbReference type="GO" id="GO:0003684">
    <property type="term" value="F:damaged DNA binding"/>
    <property type="evidence" value="ECO:0007669"/>
    <property type="project" value="InterPro"/>
</dbReference>
<organism evidence="5 6">
    <name type="scientific">Bifidobacterium choerinum</name>
    <dbReference type="NCBI Taxonomy" id="35760"/>
    <lineage>
        <taxon>Bacteria</taxon>
        <taxon>Bacillati</taxon>
        <taxon>Actinomycetota</taxon>
        <taxon>Actinomycetes</taxon>
        <taxon>Bifidobacteriales</taxon>
        <taxon>Bifidobacteriaceae</taxon>
        <taxon>Bifidobacterium</taxon>
    </lineage>
</organism>
<dbReference type="STRING" id="35760.BCHO_0483"/>
<dbReference type="Gene3D" id="1.10.150.20">
    <property type="entry name" value="5' to 3' exonuclease, C-terminal subdomain"/>
    <property type="match status" value="1"/>
</dbReference>
<dbReference type="OrthoDB" id="9808813at2"/>
<dbReference type="Pfam" id="PF00817">
    <property type="entry name" value="IMS"/>
    <property type="match status" value="1"/>
</dbReference>
<dbReference type="GO" id="GO:0003887">
    <property type="term" value="F:DNA-directed DNA polymerase activity"/>
    <property type="evidence" value="ECO:0007669"/>
    <property type="project" value="TreeGrafter"/>
</dbReference>
<dbReference type="EMBL" id="JGYU01000001">
    <property type="protein sequence ID" value="KFI58437.1"/>
    <property type="molecule type" value="Genomic_DNA"/>
</dbReference>
<evidence type="ECO:0000259" key="4">
    <source>
        <dbReference type="PROSITE" id="PS50173"/>
    </source>
</evidence>
<protein>
    <submittedName>
        <fullName evidence="5">UMUC-like DNA-repair protein</fullName>
    </submittedName>
</protein>
<dbReference type="PROSITE" id="PS50173">
    <property type="entry name" value="UMUC"/>
    <property type="match status" value="1"/>
</dbReference>
<dbReference type="InterPro" id="IPR043502">
    <property type="entry name" value="DNA/RNA_pol_sf"/>
</dbReference>
<comment type="caution">
    <text evidence="5">The sequence shown here is derived from an EMBL/GenBank/DDBJ whole genome shotgun (WGS) entry which is preliminary data.</text>
</comment>
<dbReference type="GO" id="GO:0005829">
    <property type="term" value="C:cytosol"/>
    <property type="evidence" value="ECO:0007669"/>
    <property type="project" value="TreeGrafter"/>
</dbReference>
<feature type="compositionally biased region" description="Basic and acidic residues" evidence="3">
    <location>
        <begin position="454"/>
        <end position="494"/>
    </location>
</feature>
<dbReference type="Proteomes" id="UP000028995">
    <property type="component" value="Unassembled WGS sequence"/>
</dbReference>
<evidence type="ECO:0000313" key="5">
    <source>
        <dbReference type="EMBL" id="KFI58437.1"/>
    </source>
</evidence>
<dbReference type="InterPro" id="IPR043128">
    <property type="entry name" value="Rev_trsase/Diguanyl_cyclase"/>
</dbReference>
<dbReference type="PANTHER" id="PTHR11076">
    <property type="entry name" value="DNA REPAIR POLYMERASE UMUC / TRANSFERASE FAMILY MEMBER"/>
    <property type="match status" value="1"/>
</dbReference>
<accession>A0A087AI37</accession>
<reference evidence="5 6" key="1">
    <citation type="submission" date="2014-03" db="EMBL/GenBank/DDBJ databases">
        <title>Genomics of Bifidobacteria.</title>
        <authorList>
            <person name="Ventura M."/>
            <person name="Milani C."/>
            <person name="Lugli G.A."/>
        </authorList>
    </citation>
    <scope>NUCLEOTIDE SEQUENCE [LARGE SCALE GENOMIC DNA]</scope>
    <source>
        <strain evidence="5 6">LMG 10510</strain>
    </source>
</reference>
<dbReference type="AlphaFoldDB" id="A0A087AI37"/>
<dbReference type="InterPro" id="IPR017961">
    <property type="entry name" value="DNA_pol_Y-fam_little_finger"/>
</dbReference>
<dbReference type="PANTHER" id="PTHR11076:SF35">
    <property type="entry name" value="DNA REPAIR PROTEIN HOMOLOG YOBH"/>
    <property type="match status" value="1"/>
</dbReference>
<comment type="function">
    <text evidence="2">Poorly processive, error-prone DNA polymerase involved in untargeted mutagenesis. Copies undamaged DNA at stalled replication forks, which arise in vivo from mismatched or misaligned primer ends. These misaligned primers can be extended by PolIV. Exhibits no 3'-5' exonuclease (proofreading) activity. May be involved in translesional synthesis, in conjunction with the beta clamp from PolIII.</text>
</comment>
<comment type="similarity">
    <text evidence="1">Belongs to the DNA polymerase type-Y family.</text>
</comment>
<feature type="region of interest" description="Disordered" evidence="3">
    <location>
        <begin position="452"/>
        <end position="520"/>
    </location>
</feature>
<dbReference type="Pfam" id="PF11799">
    <property type="entry name" value="IMS_C"/>
    <property type="match status" value="1"/>
</dbReference>
<dbReference type="GO" id="GO:0006281">
    <property type="term" value="P:DNA repair"/>
    <property type="evidence" value="ECO:0007669"/>
    <property type="project" value="InterPro"/>
</dbReference>
<dbReference type="InterPro" id="IPR050116">
    <property type="entry name" value="DNA_polymerase-Y"/>
</dbReference>
<dbReference type="eggNOG" id="COG0389">
    <property type="taxonomic scope" value="Bacteria"/>
</dbReference>
<feature type="domain" description="UmuC" evidence="4">
    <location>
        <begin position="6"/>
        <end position="234"/>
    </location>
</feature>
<feature type="compositionally biased region" description="Basic and acidic residues" evidence="3">
    <location>
        <begin position="504"/>
        <end position="520"/>
    </location>
</feature>